<dbReference type="OrthoDB" id="9993353at2759"/>
<dbReference type="GO" id="GO:0001733">
    <property type="term" value="F:galactosylceramide sulfotransferase activity"/>
    <property type="evidence" value="ECO:0007669"/>
    <property type="project" value="InterPro"/>
</dbReference>
<dbReference type="GO" id="GO:0000139">
    <property type="term" value="C:Golgi membrane"/>
    <property type="evidence" value="ECO:0007669"/>
    <property type="project" value="UniProtKB-SubCell"/>
</dbReference>
<proteinExistence type="inferred from homology"/>
<dbReference type="KEGG" id="spu:115930024"/>
<comment type="similarity">
    <text evidence="2">Belongs to the galactose-3-O-sulfotransferase family.</text>
</comment>
<reference evidence="10" key="2">
    <citation type="submission" date="2021-01" db="UniProtKB">
        <authorList>
            <consortium name="EnsemblMetazoa"/>
        </authorList>
    </citation>
    <scope>IDENTIFICATION</scope>
</reference>
<dbReference type="GeneID" id="115930024"/>
<evidence type="ECO:0000313" key="11">
    <source>
        <dbReference type="Proteomes" id="UP000007110"/>
    </source>
</evidence>
<evidence type="ECO:0000256" key="8">
    <source>
        <dbReference type="ARBA" id="ARBA00023136"/>
    </source>
</evidence>
<dbReference type="GO" id="GO:0009247">
    <property type="term" value="P:glycolipid biosynthetic process"/>
    <property type="evidence" value="ECO:0007669"/>
    <property type="project" value="InterPro"/>
</dbReference>
<evidence type="ECO:0000256" key="4">
    <source>
        <dbReference type="ARBA" id="ARBA00022692"/>
    </source>
</evidence>
<dbReference type="Gene3D" id="3.40.50.300">
    <property type="entry name" value="P-loop containing nucleotide triphosphate hydrolases"/>
    <property type="match status" value="1"/>
</dbReference>
<dbReference type="RefSeq" id="XP_030856214.1">
    <property type="nucleotide sequence ID" value="XM_031000354.1"/>
</dbReference>
<dbReference type="GO" id="GO:0008146">
    <property type="term" value="F:sulfotransferase activity"/>
    <property type="evidence" value="ECO:0000318"/>
    <property type="project" value="GO_Central"/>
</dbReference>
<evidence type="ECO:0000256" key="2">
    <source>
        <dbReference type="ARBA" id="ARBA00008124"/>
    </source>
</evidence>
<protein>
    <recommendedName>
        <fullName evidence="12">Galactosylceramide sulfotransferase-like</fullName>
    </recommendedName>
</protein>
<keyword evidence="6" id="KW-1133">Transmembrane helix</keyword>
<evidence type="ECO:0000256" key="9">
    <source>
        <dbReference type="ARBA" id="ARBA00023180"/>
    </source>
</evidence>
<dbReference type="AlphaFoldDB" id="A0A7M7PWR8"/>
<keyword evidence="9" id="KW-0325">Glycoprotein</keyword>
<dbReference type="PANTHER" id="PTHR14647:SF85">
    <property type="entry name" value="GALACTOSYLCERAMIDE SULFOTRANSFERASE-LIKE"/>
    <property type="match status" value="1"/>
</dbReference>
<keyword evidence="7" id="KW-0333">Golgi apparatus</keyword>
<keyword evidence="5" id="KW-0735">Signal-anchor</keyword>
<dbReference type="InParanoid" id="A0A7M7PWR8"/>
<evidence type="ECO:0000256" key="6">
    <source>
        <dbReference type="ARBA" id="ARBA00022989"/>
    </source>
</evidence>
<keyword evidence="3" id="KW-0808">Transferase</keyword>
<dbReference type="PANTHER" id="PTHR14647">
    <property type="entry name" value="GALACTOSE-3-O-SULFOTRANSFERASE"/>
    <property type="match status" value="1"/>
</dbReference>
<dbReference type="EnsemblMetazoa" id="XM_031000354">
    <property type="protein sequence ID" value="XP_030856214"/>
    <property type="gene ID" value="LOC115930024"/>
</dbReference>
<evidence type="ECO:0000256" key="1">
    <source>
        <dbReference type="ARBA" id="ARBA00004323"/>
    </source>
</evidence>
<evidence type="ECO:0000256" key="3">
    <source>
        <dbReference type="ARBA" id="ARBA00022679"/>
    </source>
</evidence>
<keyword evidence="11" id="KW-1185">Reference proteome</keyword>
<reference evidence="11" key="1">
    <citation type="submission" date="2015-02" db="EMBL/GenBank/DDBJ databases">
        <title>Genome sequencing for Strongylocentrotus purpuratus.</title>
        <authorList>
            <person name="Murali S."/>
            <person name="Liu Y."/>
            <person name="Vee V."/>
            <person name="English A."/>
            <person name="Wang M."/>
            <person name="Skinner E."/>
            <person name="Han Y."/>
            <person name="Muzny D.M."/>
            <person name="Worley K.C."/>
            <person name="Gibbs R.A."/>
        </authorList>
    </citation>
    <scope>NUCLEOTIDE SEQUENCE</scope>
</reference>
<dbReference type="InterPro" id="IPR027417">
    <property type="entry name" value="P-loop_NTPase"/>
</dbReference>
<evidence type="ECO:0000256" key="7">
    <source>
        <dbReference type="ARBA" id="ARBA00023034"/>
    </source>
</evidence>
<dbReference type="Proteomes" id="UP000007110">
    <property type="component" value="Unassembled WGS sequence"/>
</dbReference>
<dbReference type="Pfam" id="PF06990">
    <property type="entry name" value="Gal-3-0_sulfotr"/>
    <property type="match status" value="1"/>
</dbReference>
<dbReference type="OMA" id="NPMAFDL"/>
<evidence type="ECO:0000256" key="5">
    <source>
        <dbReference type="ARBA" id="ARBA00022968"/>
    </source>
</evidence>
<dbReference type="InterPro" id="IPR009729">
    <property type="entry name" value="Gal-3-0_sulfotransfrase"/>
</dbReference>
<accession>A0A7M7PWR8</accession>
<name>A0A7M7PWR8_STRPU</name>
<evidence type="ECO:0000313" key="10">
    <source>
        <dbReference type="EnsemblMetazoa" id="XP_030856214"/>
    </source>
</evidence>
<keyword evidence="4" id="KW-0812">Transmembrane</keyword>
<dbReference type="SUPFAM" id="SSF52540">
    <property type="entry name" value="P-loop containing nucleoside triphosphate hydrolases"/>
    <property type="match status" value="1"/>
</dbReference>
<sequence>MKQKHYLVLSIPCLTLLVYVSFMVGKDGPTIFKRQVMTPSKTRTSLQPMLQRKCVPVSSVVSIKTHKTGGTTISSILNRYGERHNFSFLANRHDPTTGHFRTVLVENKTILPPLGVLEHDYTNYQNYNLMTFHIIFLKNEERLKQFMSPEPRFITILRDPTKQWESAFFFFEGYNTMRVPGVKPIEKLNNFFKRPLTYWGKRGKGFFKSQYRNGQWVDILGSSRSINNNMTHVEELIKELEKKLQLVLLTDYIDESLVLLKRLLCWEFEDLLYVKMNQRPSDLSAVMSEDQREKIREWNKADMILYDHYNRTLLRKIADIGPNFYKDLDAFREMLDSYGRWCNITMKADKVRKVPVTTNSSALCQRLVADRTKCVQIMMEHQRNQLTSPLMPLKSP</sequence>
<organism evidence="10 11">
    <name type="scientific">Strongylocentrotus purpuratus</name>
    <name type="common">Purple sea urchin</name>
    <dbReference type="NCBI Taxonomy" id="7668"/>
    <lineage>
        <taxon>Eukaryota</taxon>
        <taxon>Metazoa</taxon>
        <taxon>Echinodermata</taxon>
        <taxon>Eleutherozoa</taxon>
        <taxon>Echinozoa</taxon>
        <taxon>Echinoidea</taxon>
        <taxon>Euechinoidea</taxon>
        <taxon>Echinacea</taxon>
        <taxon>Camarodonta</taxon>
        <taxon>Echinidea</taxon>
        <taxon>Strongylocentrotidae</taxon>
        <taxon>Strongylocentrotus</taxon>
    </lineage>
</organism>
<comment type="subcellular location">
    <subcellularLocation>
        <location evidence="1">Golgi apparatus membrane</location>
        <topology evidence="1">Single-pass type II membrane protein</topology>
    </subcellularLocation>
</comment>
<keyword evidence="8" id="KW-0472">Membrane</keyword>
<evidence type="ECO:0008006" key="12">
    <source>
        <dbReference type="Google" id="ProtNLM"/>
    </source>
</evidence>